<feature type="domain" description="Type II methyltransferase M.TaqI-like" evidence="9">
    <location>
        <begin position="512"/>
        <end position="676"/>
    </location>
</feature>
<dbReference type="EC" id="2.1.1.72" evidence="1"/>
<evidence type="ECO:0000256" key="3">
    <source>
        <dbReference type="ARBA" id="ARBA00022679"/>
    </source>
</evidence>
<name>A0A1G8PQZ3_9FIRM</name>
<dbReference type="EMBL" id="FNEH01000021">
    <property type="protein sequence ID" value="SDI94931.1"/>
    <property type="molecule type" value="Genomic_DNA"/>
</dbReference>
<evidence type="ECO:0000256" key="2">
    <source>
        <dbReference type="ARBA" id="ARBA00022603"/>
    </source>
</evidence>
<feature type="domain" description="TaqI-like C-terminal specificity" evidence="10">
    <location>
        <begin position="784"/>
        <end position="944"/>
    </location>
</feature>
<feature type="coiled-coil region" evidence="8">
    <location>
        <begin position="1099"/>
        <end position="1133"/>
    </location>
</feature>
<evidence type="ECO:0000313" key="11">
    <source>
        <dbReference type="EMBL" id="SDI94931.1"/>
    </source>
</evidence>
<evidence type="ECO:0000259" key="9">
    <source>
        <dbReference type="Pfam" id="PF07669"/>
    </source>
</evidence>
<keyword evidence="4" id="KW-0949">S-adenosyl-L-methionine</keyword>
<dbReference type="RefSeq" id="WP_089716384.1">
    <property type="nucleotide sequence ID" value="NZ_FNEH01000021.1"/>
</dbReference>
<dbReference type="InterPro" id="IPR029063">
    <property type="entry name" value="SAM-dependent_MTases_sf"/>
</dbReference>
<reference evidence="11 12" key="1">
    <citation type="submission" date="2016-10" db="EMBL/GenBank/DDBJ databases">
        <authorList>
            <person name="de Groot N.N."/>
        </authorList>
    </citation>
    <scope>NUCLEOTIDE SEQUENCE [LARGE SCALE GENOMIC DNA]</scope>
    <source>
        <strain evidence="11 12">WG7</strain>
    </source>
</reference>
<dbReference type="PANTHER" id="PTHR33841:SF1">
    <property type="entry name" value="DNA METHYLTRANSFERASE A"/>
    <property type="match status" value="1"/>
</dbReference>
<evidence type="ECO:0000256" key="4">
    <source>
        <dbReference type="ARBA" id="ARBA00022691"/>
    </source>
</evidence>
<dbReference type="Pfam" id="PF12950">
    <property type="entry name" value="TaqI_C"/>
    <property type="match status" value="1"/>
</dbReference>
<keyword evidence="6" id="KW-0238">DNA-binding</keyword>
<accession>A0A1G8PQZ3</accession>
<dbReference type="SUPFAM" id="SSF53335">
    <property type="entry name" value="S-adenosyl-L-methionine-dependent methyltransferases"/>
    <property type="match status" value="1"/>
</dbReference>
<protein>
    <recommendedName>
        <fullName evidence="1">site-specific DNA-methyltransferase (adenine-specific)</fullName>
        <ecNumber evidence="1">2.1.1.72</ecNumber>
    </recommendedName>
</protein>
<evidence type="ECO:0000256" key="6">
    <source>
        <dbReference type="ARBA" id="ARBA00023125"/>
    </source>
</evidence>
<evidence type="ECO:0000259" key="10">
    <source>
        <dbReference type="Pfam" id="PF12950"/>
    </source>
</evidence>
<dbReference type="InterPro" id="IPR025931">
    <property type="entry name" value="TaqI_C"/>
</dbReference>
<keyword evidence="3" id="KW-0808">Transferase</keyword>
<sequence length="1151" mass="135281">MPGLFNKKILDERIKNYEINNLDDKIIKIKEWQKNLGRIKGLNEKRLQGAFLRAIFEDILGYENTPQKDNWTLDIEATTDVDAKHPDGIIGFFERTDNEEIRSHEAVIELKGPQISLDKDQKRQGTTYKSPVDQAFSYTNKLDKCKWVIVSNFMEIRLYKVGRSKEYFEVFLLDDLDKIETFKKFYYLLNKDNLLSETGNSITLELSEKTLKKEEDISVKFYNLYKNVRINLFEHLKENNDDKDPELLLEKAQKFLDRIIFIGFCEDKGLLPNDLLHEAIQRGKDSFSPSDTAVWDQIRGVFRSIDKGNAAHNINAYNGGLFEYDEDLDGLVIANDFFETIYKISDYDFDSDVDVNILGHIFEQSISDLEKLKSDIKDDEFDKNKSKRKKDGIFYTPQYITSYIVENAIGGYLEDLKEELGYYELPDIEDAGSKNWKTIYTNQHLDFYNKYEEELKDIKVLDPACGSGAFLNQAFDYLLKEHQWLNKQRDLLKGGQSSIFALDAIQRNILKNNIFGVDLNEESVEITKLSLWLKTANKRKPLTNLDKNIKCGNSLISDPEFSQDKAFDWKSEFKNIMSKGGFDIVIGNPPYVKRQNIDSADLITYYEDNYKSAYYNFDLYMLFLEKGASLINDDGYLGYILPSKFVTTQTGTKLRELIQDEYNIAEYVDFDDFQVFTDATTYTCLLFLNKKKQEKAKYLKINKEEPEKVSLYDLKNIFIIKTETGWLFSDSHVNISEKIDGVKLKEFVNTFTGIETGADSIYILDNENENYDKFLKYEGDIVHKVLKGKNLEKYYFDKNRYIVIVPYNQDGNLFSLASIDNKYPEIYEYLKSYKKELEGRESGKMENEKWYGYVYPKNLNKYDTKRIIWADIASKPAFSLDEKDFVWHVRTIGSLEIIENEEHRITYKQLLGILNSNLFHYFIKNHSNVVRGGYYRFRPRYILEFSIPRNLDKNLKDKLNLKVEKILNNKNKLKKQRKTNLNYFIDKYTSKLNNLSFNSIINDVEFKNEIYSGRASKIRNFTVNINTNVITIYLDKSSSGKYEVLKFEENDKYKKQYIKYYLENLTDEQLDEIDNKFSGNILKKTLQIEIPDYNKEHVVKKVVKEWESLQQEIIDLKNEIEKIDNEIDQMVYKLYNLTEEEIHIVEESLED</sequence>
<dbReference type="Gene3D" id="3.40.50.150">
    <property type="entry name" value="Vaccinia Virus protein VP39"/>
    <property type="match status" value="1"/>
</dbReference>
<gene>
    <name evidence="11" type="ORF">SAMN04515654_1212</name>
</gene>
<dbReference type="GO" id="GO:0009307">
    <property type="term" value="P:DNA restriction-modification system"/>
    <property type="evidence" value="ECO:0007669"/>
    <property type="project" value="UniProtKB-KW"/>
</dbReference>
<dbReference type="Proteomes" id="UP000198945">
    <property type="component" value="Unassembled WGS sequence"/>
</dbReference>
<dbReference type="GO" id="GO:0009007">
    <property type="term" value="F:site-specific DNA-methyltransferase (adenine-specific) activity"/>
    <property type="evidence" value="ECO:0007669"/>
    <property type="project" value="UniProtKB-EC"/>
</dbReference>
<dbReference type="InterPro" id="IPR050953">
    <property type="entry name" value="N4_N6_ade-DNA_methylase"/>
</dbReference>
<dbReference type="GO" id="GO:0032259">
    <property type="term" value="P:methylation"/>
    <property type="evidence" value="ECO:0007669"/>
    <property type="project" value="UniProtKB-KW"/>
</dbReference>
<dbReference type="InterPro" id="IPR011639">
    <property type="entry name" value="MethylTrfase_TaqI-like_dom"/>
</dbReference>
<dbReference type="PRINTS" id="PR00507">
    <property type="entry name" value="N12N6MTFRASE"/>
</dbReference>
<keyword evidence="8" id="KW-0175">Coiled coil</keyword>
<comment type="catalytic activity">
    <reaction evidence="7">
        <text>a 2'-deoxyadenosine in DNA + S-adenosyl-L-methionine = an N(6)-methyl-2'-deoxyadenosine in DNA + S-adenosyl-L-homocysteine + H(+)</text>
        <dbReference type="Rhea" id="RHEA:15197"/>
        <dbReference type="Rhea" id="RHEA-COMP:12418"/>
        <dbReference type="Rhea" id="RHEA-COMP:12419"/>
        <dbReference type="ChEBI" id="CHEBI:15378"/>
        <dbReference type="ChEBI" id="CHEBI:57856"/>
        <dbReference type="ChEBI" id="CHEBI:59789"/>
        <dbReference type="ChEBI" id="CHEBI:90615"/>
        <dbReference type="ChEBI" id="CHEBI:90616"/>
        <dbReference type="EC" id="2.1.1.72"/>
    </reaction>
</comment>
<dbReference type="PANTHER" id="PTHR33841">
    <property type="entry name" value="DNA METHYLTRANSFERASE YEEA-RELATED"/>
    <property type="match status" value="1"/>
</dbReference>
<dbReference type="InterPro" id="IPR002052">
    <property type="entry name" value="DNA_methylase_N6_adenine_CS"/>
</dbReference>
<evidence type="ECO:0000256" key="7">
    <source>
        <dbReference type="ARBA" id="ARBA00047942"/>
    </source>
</evidence>
<dbReference type="AlphaFoldDB" id="A0A1G8PQZ3"/>
<organism evidence="11 12">
    <name type="scientific">Halanaerobium congolense</name>
    <dbReference type="NCBI Taxonomy" id="54121"/>
    <lineage>
        <taxon>Bacteria</taxon>
        <taxon>Bacillati</taxon>
        <taxon>Bacillota</taxon>
        <taxon>Clostridia</taxon>
        <taxon>Halanaerobiales</taxon>
        <taxon>Halanaerobiaceae</taxon>
        <taxon>Halanaerobium</taxon>
    </lineage>
</organism>
<evidence type="ECO:0000256" key="5">
    <source>
        <dbReference type="ARBA" id="ARBA00022747"/>
    </source>
</evidence>
<keyword evidence="2 11" id="KW-0489">Methyltransferase</keyword>
<dbReference type="GO" id="GO:0003677">
    <property type="term" value="F:DNA binding"/>
    <property type="evidence" value="ECO:0007669"/>
    <property type="project" value="UniProtKB-KW"/>
</dbReference>
<dbReference type="Pfam" id="PF07669">
    <property type="entry name" value="Eco57I"/>
    <property type="match status" value="1"/>
</dbReference>
<evidence type="ECO:0000256" key="1">
    <source>
        <dbReference type="ARBA" id="ARBA00011900"/>
    </source>
</evidence>
<evidence type="ECO:0000256" key="8">
    <source>
        <dbReference type="SAM" id="Coils"/>
    </source>
</evidence>
<proteinExistence type="predicted"/>
<evidence type="ECO:0000313" key="12">
    <source>
        <dbReference type="Proteomes" id="UP000198945"/>
    </source>
</evidence>
<keyword evidence="5" id="KW-0680">Restriction system</keyword>
<dbReference type="PROSITE" id="PS00092">
    <property type="entry name" value="N6_MTASE"/>
    <property type="match status" value="1"/>
</dbReference>